<dbReference type="PANTHER" id="PTHR30290:SF9">
    <property type="entry name" value="OLIGOPEPTIDE-BINDING PROTEIN APPA"/>
    <property type="match status" value="1"/>
</dbReference>
<dbReference type="RefSeq" id="WP_254166790.1">
    <property type="nucleotide sequence ID" value="NZ_JANAFB010000021.1"/>
</dbReference>
<reference evidence="6" key="1">
    <citation type="submission" date="2022-06" db="EMBL/GenBank/DDBJ databases">
        <title>Rothia sp. isolated from sandalwood seedling.</title>
        <authorList>
            <person name="Tuikhar N."/>
            <person name="Kirdat K."/>
            <person name="Thorat V."/>
            <person name="Swetha P."/>
            <person name="Padma S."/>
            <person name="Sundararaj R."/>
            <person name="Yadav A."/>
        </authorList>
    </citation>
    <scope>NUCLEOTIDE SEQUENCE</scope>
    <source>
        <strain evidence="6">AR01</strain>
    </source>
</reference>
<evidence type="ECO:0000256" key="3">
    <source>
        <dbReference type="ARBA" id="ARBA00022729"/>
    </source>
</evidence>
<proteinExistence type="inferred from homology"/>
<dbReference type="Gene3D" id="3.10.105.10">
    <property type="entry name" value="Dipeptide-binding Protein, Domain 3"/>
    <property type="match status" value="1"/>
</dbReference>
<dbReference type="Pfam" id="PF00496">
    <property type="entry name" value="SBP_bac_5"/>
    <property type="match status" value="1"/>
</dbReference>
<comment type="similarity">
    <text evidence="1">Belongs to the bacterial solute-binding protein 5 family.</text>
</comment>
<evidence type="ECO:0000256" key="1">
    <source>
        <dbReference type="ARBA" id="ARBA00005695"/>
    </source>
</evidence>
<dbReference type="GO" id="GO:0015833">
    <property type="term" value="P:peptide transport"/>
    <property type="evidence" value="ECO:0007669"/>
    <property type="project" value="TreeGrafter"/>
</dbReference>
<sequence length="537" mass="58630">MNTTRRRFLAGCLGVPALALAGCSDEADPATPGGAASADPVRFVFANAAEAPTLDPSVTATLETSRIAAQILEPLVRANPDTGTAVPHLAESWSISPDGLAYTFTLRQDVRFQDGTDLTADAVARNFERWLRNTRAENVSQTTYQSIFRSSTPEGEPRDSIYQGCEAPDERTVVLRIADRYPPLLKALTQPAFGIGSPAAFEDEEAYLEHPVGTGPFRMGEREGGTVTLRRFDDHWGEAAQLDELAFTSITGAAKRYYHLVRGDVDGYDQVGLDDFVSLARRGMQVQQRDPYCVAFLALNQDFGPLKDRGVRQAVAHAINRGAVARGYYPEGTNVANDFTPALFQVGGEDTGSAYRQDQGLAKSLLEESEYDGEELTFYYPTDVSLPYLQQPAAVYAEIAADLVEAGFAIRPVPVRWGDNYLKRIAGEDSSRALALTGITGTYRDPADFVSPLFGQENPLLGARDEELFARVRRAAALPDGQERSDLYRSINERVAEEMLAVPLAFPVSAVALSQRVRQYPLSATGVENFAHVEVQD</sequence>
<dbReference type="Proteomes" id="UP001139502">
    <property type="component" value="Unassembled WGS sequence"/>
</dbReference>
<evidence type="ECO:0000313" key="6">
    <source>
        <dbReference type="EMBL" id="MCP3426231.1"/>
    </source>
</evidence>
<feature type="chain" id="PRO_5040989095" evidence="4">
    <location>
        <begin position="22"/>
        <end position="537"/>
    </location>
</feature>
<dbReference type="PIRSF" id="PIRSF002741">
    <property type="entry name" value="MppA"/>
    <property type="match status" value="1"/>
</dbReference>
<keyword evidence="3 4" id="KW-0732">Signal</keyword>
<dbReference type="AlphaFoldDB" id="A0A9X2HBG1"/>
<dbReference type="EMBL" id="JANAFB010000021">
    <property type="protein sequence ID" value="MCP3426231.1"/>
    <property type="molecule type" value="Genomic_DNA"/>
</dbReference>
<gene>
    <name evidence="6" type="ORF">NBM05_09475</name>
</gene>
<comment type="caution">
    <text evidence="6">The sequence shown here is derived from an EMBL/GenBank/DDBJ whole genome shotgun (WGS) entry which is preliminary data.</text>
</comment>
<dbReference type="InterPro" id="IPR039424">
    <property type="entry name" value="SBP_5"/>
</dbReference>
<dbReference type="Gene3D" id="3.90.76.10">
    <property type="entry name" value="Dipeptide-binding Protein, Domain 1"/>
    <property type="match status" value="1"/>
</dbReference>
<dbReference type="GO" id="GO:0043190">
    <property type="term" value="C:ATP-binding cassette (ABC) transporter complex"/>
    <property type="evidence" value="ECO:0007669"/>
    <property type="project" value="InterPro"/>
</dbReference>
<dbReference type="SUPFAM" id="SSF53850">
    <property type="entry name" value="Periplasmic binding protein-like II"/>
    <property type="match status" value="1"/>
</dbReference>
<dbReference type="InterPro" id="IPR006311">
    <property type="entry name" value="TAT_signal"/>
</dbReference>
<accession>A0A9X2HBG1</accession>
<dbReference type="Gene3D" id="3.40.190.10">
    <property type="entry name" value="Periplasmic binding protein-like II"/>
    <property type="match status" value="1"/>
</dbReference>
<dbReference type="GO" id="GO:0042597">
    <property type="term" value="C:periplasmic space"/>
    <property type="evidence" value="ECO:0007669"/>
    <property type="project" value="UniProtKB-ARBA"/>
</dbReference>
<feature type="signal peptide" evidence="4">
    <location>
        <begin position="1"/>
        <end position="21"/>
    </location>
</feature>
<keyword evidence="2" id="KW-0813">Transport</keyword>
<dbReference type="PROSITE" id="PS51257">
    <property type="entry name" value="PROKAR_LIPOPROTEIN"/>
    <property type="match status" value="1"/>
</dbReference>
<name>A0A9X2HBG1_9MICC</name>
<organism evidence="6 7">
    <name type="scientific">Rothia santali</name>
    <dbReference type="NCBI Taxonomy" id="2949643"/>
    <lineage>
        <taxon>Bacteria</taxon>
        <taxon>Bacillati</taxon>
        <taxon>Actinomycetota</taxon>
        <taxon>Actinomycetes</taxon>
        <taxon>Micrococcales</taxon>
        <taxon>Micrococcaceae</taxon>
        <taxon>Rothia</taxon>
    </lineage>
</organism>
<dbReference type="InterPro" id="IPR000914">
    <property type="entry name" value="SBP_5_dom"/>
</dbReference>
<keyword evidence="7" id="KW-1185">Reference proteome</keyword>
<feature type="domain" description="Solute-binding protein family 5" evidence="5">
    <location>
        <begin position="85"/>
        <end position="457"/>
    </location>
</feature>
<evidence type="ECO:0000256" key="2">
    <source>
        <dbReference type="ARBA" id="ARBA00022448"/>
    </source>
</evidence>
<protein>
    <submittedName>
        <fullName evidence="6">ABC transporter substrate-binding protein</fullName>
    </submittedName>
</protein>
<dbReference type="PANTHER" id="PTHR30290">
    <property type="entry name" value="PERIPLASMIC BINDING COMPONENT OF ABC TRANSPORTER"/>
    <property type="match status" value="1"/>
</dbReference>
<dbReference type="PROSITE" id="PS51318">
    <property type="entry name" value="TAT"/>
    <property type="match status" value="1"/>
</dbReference>
<evidence type="ECO:0000259" key="5">
    <source>
        <dbReference type="Pfam" id="PF00496"/>
    </source>
</evidence>
<evidence type="ECO:0000313" key="7">
    <source>
        <dbReference type="Proteomes" id="UP001139502"/>
    </source>
</evidence>
<dbReference type="GO" id="GO:1904680">
    <property type="term" value="F:peptide transmembrane transporter activity"/>
    <property type="evidence" value="ECO:0007669"/>
    <property type="project" value="TreeGrafter"/>
</dbReference>
<dbReference type="InterPro" id="IPR030678">
    <property type="entry name" value="Peptide/Ni-bd"/>
</dbReference>
<evidence type="ECO:0000256" key="4">
    <source>
        <dbReference type="SAM" id="SignalP"/>
    </source>
</evidence>